<dbReference type="Pfam" id="PF00094">
    <property type="entry name" value="VWD"/>
    <property type="match status" value="1"/>
</dbReference>
<dbReference type="Pfam" id="PF01347">
    <property type="entry name" value="Vitellogenin_N"/>
    <property type="match status" value="1"/>
</dbReference>
<dbReference type="PROSITE" id="PS51233">
    <property type="entry name" value="VWFD"/>
    <property type="match status" value="1"/>
</dbReference>
<dbReference type="InterPro" id="IPR015255">
    <property type="entry name" value="Vitellinogen_open_b-sht"/>
</dbReference>
<dbReference type="PANTHER" id="PTHR23345:SF15">
    <property type="entry name" value="VITELLOGENIN 1-RELATED"/>
    <property type="match status" value="1"/>
</dbReference>
<gene>
    <name evidence="9" type="ORF">ABMA28_010831</name>
</gene>
<dbReference type="InterPro" id="IPR011030">
    <property type="entry name" value="Lipovitellin_superhlx_dom"/>
</dbReference>
<dbReference type="GO" id="GO:0045735">
    <property type="term" value="F:nutrient reservoir activity"/>
    <property type="evidence" value="ECO:0007669"/>
    <property type="project" value="UniProtKB-KW"/>
</dbReference>
<dbReference type="SMART" id="SM00638">
    <property type="entry name" value="LPD_N"/>
    <property type="match status" value="1"/>
</dbReference>
<dbReference type="Gene3D" id="1.25.10.20">
    <property type="entry name" value="Vitellinogen, superhelical"/>
    <property type="match status" value="1"/>
</dbReference>
<evidence type="ECO:0000256" key="2">
    <source>
        <dbReference type="ARBA" id="ARBA00022761"/>
    </source>
</evidence>
<dbReference type="PROSITE" id="PS51211">
    <property type="entry name" value="VITELLOGENIN"/>
    <property type="match status" value="1"/>
</dbReference>
<comment type="caution">
    <text evidence="9">The sequence shown here is derived from an EMBL/GenBank/DDBJ whole genome shotgun (WGS) entry which is preliminary data.</text>
</comment>
<evidence type="ECO:0008006" key="11">
    <source>
        <dbReference type="Google" id="ProtNLM"/>
    </source>
</evidence>
<feature type="signal peptide" evidence="6">
    <location>
        <begin position="1"/>
        <end position="15"/>
    </location>
</feature>
<dbReference type="InterPro" id="IPR015819">
    <property type="entry name" value="Lipid_transp_b-sht_shell"/>
</dbReference>
<feature type="domain" description="VWFD" evidence="8">
    <location>
        <begin position="1444"/>
        <end position="1632"/>
    </location>
</feature>
<proteinExistence type="predicted"/>
<evidence type="ECO:0000313" key="9">
    <source>
        <dbReference type="EMBL" id="KAL0809994.1"/>
    </source>
</evidence>
<evidence type="ECO:0000256" key="3">
    <source>
        <dbReference type="ARBA" id="ARBA00023157"/>
    </source>
</evidence>
<feature type="domain" description="Vitellogenin" evidence="7">
    <location>
        <begin position="31"/>
        <end position="803"/>
    </location>
</feature>
<organism evidence="9 10">
    <name type="scientific">Loxostege sticticalis</name>
    <name type="common">Beet webworm moth</name>
    <dbReference type="NCBI Taxonomy" id="481309"/>
    <lineage>
        <taxon>Eukaryota</taxon>
        <taxon>Metazoa</taxon>
        <taxon>Ecdysozoa</taxon>
        <taxon>Arthropoda</taxon>
        <taxon>Hexapoda</taxon>
        <taxon>Insecta</taxon>
        <taxon>Pterygota</taxon>
        <taxon>Neoptera</taxon>
        <taxon>Endopterygota</taxon>
        <taxon>Lepidoptera</taxon>
        <taxon>Glossata</taxon>
        <taxon>Ditrysia</taxon>
        <taxon>Pyraloidea</taxon>
        <taxon>Crambidae</taxon>
        <taxon>Pyraustinae</taxon>
        <taxon>Loxostege</taxon>
    </lineage>
</organism>
<dbReference type="SUPFAM" id="SSF56968">
    <property type="entry name" value="Lipovitellin-phosvitin complex, beta-sheet shell regions"/>
    <property type="match status" value="2"/>
</dbReference>
<dbReference type="SMART" id="SM00216">
    <property type="entry name" value="VWD"/>
    <property type="match status" value="1"/>
</dbReference>
<evidence type="ECO:0000313" key="10">
    <source>
        <dbReference type="Proteomes" id="UP001549921"/>
    </source>
</evidence>
<dbReference type="InterPro" id="IPR001846">
    <property type="entry name" value="VWF_type-D"/>
</dbReference>
<dbReference type="Gene3D" id="2.20.80.10">
    <property type="entry name" value="Lipovitellin-phosvitin complex, chain A, domain 4"/>
    <property type="match status" value="1"/>
</dbReference>
<keyword evidence="4" id="KW-0325">Glycoprotein</keyword>
<sequence>MKILVLAALIAAVTSGRLSSSDLQDLQQGPWRVGTLYRYDVDAYTLARLQEGPSTGSAFKARFVVRAFAPGRLLARLENPLHAQVHQELPGNRQLPTDLKYQPVDKLDQPFEIDVFGGRVESLSFPANLPMAHENLLKGLISALQVDLSTYRHVRRPETGYDKKTEQGLFKKMETDVTGDCETVYNVYPAIPEWRRELPKFTNDEEPIMISKTKDYGHCHHRVAYHFGVPQGSEWSGTAHKNHEEQLIRRATVSRMLTGKQGPIYKTETTSTVHVNPQMYGKEKAEVLSYVQLYLVSYEQDGEAEWQKPENYRLVTNLLYSITDKRVTISDRSSSSESREDFFLANEVVGEQVPVATDGQINRVRRSVKKMMKRNEASSFSSSSSSESASIFLNDDIPKNNEPAYAALYMMPQTRADKKQNPMNAQKLVQELAQQLQNPNNMPKADFLSKFNILVRVIASMSWEQLSLTSRSIEVAKSSNNKIKADMWMIYRDAVAQAGTMPAFQQIKTWILNKKIQEEEAAQVVATLVFTLRYPTKEIMTQFFRLAVSEEVRQQRYLNSTALIAATRFINMGQVNNETAHSFYPTHMYGRLARRHDAFVLEEILPRLSEDLKQAIQLGDSNKAQVYIKAIGNLGHREILNVFTPYLEGKIPVSTYLRRMMVKNLRVLAQQKDEYVRAVLFTILKNIAEPYEVRVAAIENIFMGRPTAAIMQAMAQMTHNDPSVQVRAILKESILSAAELKNPHFWDLARTAQTAKWMVTKQEYGKQYSSKYLNDFTDMETELGILSAYTQIGSEDSLFPKDIKYTIKSKTQGWNVGNTIVASFSSVQQLVNVWQRQMEKIWRPFPMSEAVHKYSAEKISEMLKIKPEQRNPLEAALYFNLMNQERYFTFSESDLVQLSGIISQTFGDLAKGVENHYTKVLNQAQVSIMFPVGMGMPFIYKYKVPTVVHIQGKAKGQITRPSEKNEHYLANIDKEIQFTFARNIEGSVGFMDTLVNQLASVGVTSKLQVNIPLKLQMLLKSGEMKISVEPLRLDQDNTIVHYSVWPYSTVQKKDSLVPVSLDPATKVIDRKTKVVAIDTKFGQAVGQQFQLQGYSYSSDYKNVGEMMKSKDFLTNIVQLLSQRDVALTHFNLRHLVKQSPNKRITFTTVFDTFYNQKEASDPLVAVNIEDVTPNSESRRRNMVKRVAAGINSAKVQVLDVSATFEGPQKHEFVMTAAMADSPVDSKIHYAIFAGRNSAQLGNSQVNGVATVIKPTVTSLNFLEALNKEMKMNFEADIKFGQNGNIHVQGLAERTQKYTEQLKENYFGKRCIQEMEKKNNYLDTCHNMIVMAHAPDSWKTSVTYKDMSVSARNYILRVFQIVKHLGFWYSDVNLLKTTQDGKLEIEWQMRYFEQMMNLVLSSRIGEARFTNVPIPRMSPVALAIYSPILPYERVLNYFKRHQYQPYCTVDSNKIRTFSNRIYDYTLTRSWHVVIQDEGKRVGNDNEQLVVLARRPTDKQEIYISYKSRSGKDLELEIVPVSQGKPTLKVKTNGKKVSEGDLTIYWDDILEQPLLQYYILPDGVLMLNIHQNRLRAMYDGERLIVLARETRNNIRGICGIMSGDARDDYLVPTGLVDRPELYGASYALKDSESEPKTLELQLEAQKLSYPVKTQYTDILPTDKVWEQAMQVVSSEDQGFGMNVYKVRSYLKTRGECQIQQQIQYYEDHSEICVTVTPLPSCQAHCRGEGFKIQAAQIMCRPKFDQLFRSYRNQIQQGENPKVTGVPQKPKEFRVPTVCTA</sequence>
<name>A0ABD0S7E2_LOXSC</name>
<reference evidence="9 10" key="1">
    <citation type="submission" date="2024-06" db="EMBL/GenBank/DDBJ databases">
        <title>A chromosome-level genome assembly of beet webworm, Loxostege sticticalis.</title>
        <authorList>
            <person name="Zhang Y."/>
        </authorList>
    </citation>
    <scope>NUCLEOTIDE SEQUENCE [LARGE SCALE GENOMIC DNA]</scope>
    <source>
        <strain evidence="9">AQ028</strain>
        <tissue evidence="9">Male pupae</tissue>
    </source>
</reference>
<dbReference type="Proteomes" id="UP001549921">
    <property type="component" value="Unassembled WGS sequence"/>
</dbReference>
<keyword evidence="3" id="KW-1015">Disulfide bond</keyword>
<evidence type="ECO:0000256" key="4">
    <source>
        <dbReference type="ARBA" id="ARBA00023180"/>
    </source>
</evidence>
<feature type="chain" id="PRO_5044884183" description="Vitellogenin" evidence="6">
    <location>
        <begin position="16"/>
        <end position="1778"/>
    </location>
</feature>
<evidence type="ECO:0000256" key="5">
    <source>
        <dbReference type="PROSITE-ProRule" id="PRU00557"/>
    </source>
</evidence>
<keyword evidence="1 6" id="KW-0732">Signal</keyword>
<evidence type="ECO:0000259" key="7">
    <source>
        <dbReference type="PROSITE" id="PS51211"/>
    </source>
</evidence>
<dbReference type="Gene3D" id="2.30.230.10">
    <property type="entry name" value="Lipovitellin, beta-sheet shell regions, chain A"/>
    <property type="match status" value="1"/>
</dbReference>
<dbReference type="EMBL" id="JBEDNZ010000027">
    <property type="protein sequence ID" value="KAL0809994.1"/>
    <property type="molecule type" value="Genomic_DNA"/>
</dbReference>
<evidence type="ECO:0000256" key="6">
    <source>
        <dbReference type="SAM" id="SignalP"/>
    </source>
</evidence>
<comment type="caution">
    <text evidence="5">Lacks conserved residue(s) required for the propagation of feature annotation.</text>
</comment>
<evidence type="ECO:0000259" key="8">
    <source>
        <dbReference type="PROSITE" id="PS51233"/>
    </source>
</evidence>
<dbReference type="SMART" id="SM01169">
    <property type="entry name" value="DUF1943"/>
    <property type="match status" value="1"/>
</dbReference>
<dbReference type="Pfam" id="PF09172">
    <property type="entry name" value="Vit_open_b-sht"/>
    <property type="match status" value="1"/>
</dbReference>
<accession>A0ABD0S7E2</accession>
<keyword evidence="2" id="KW-0758">Storage protein</keyword>
<dbReference type="InterPro" id="IPR050733">
    <property type="entry name" value="Vitellogenin/Apolipophorin"/>
</dbReference>
<protein>
    <recommendedName>
        <fullName evidence="11">Vitellogenin</fullName>
    </recommendedName>
</protein>
<dbReference type="InterPro" id="IPR015816">
    <property type="entry name" value="Vitellinogen_b-sht_N"/>
</dbReference>
<dbReference type="InterPro" id="IPR001747">
    <property type="entry name" value="Vitellogenin_N"/>
</dbReference>
<evidence type="ECO:0000256" key="1">
    <source>
        <dbReference type="ARBA" id="ARBA00022729"/>
    </source>
</evidence>
<dbReference type="PANTHER" id="PTHR23345">
    <property type="entry name" value="VITELLOGENIN-RELATED"/>
    <property type="match status" value="1"/>
</dbReference>
<dbReference type="FunFam" id="1.25.10.20:FF:000003">
    <property type="entry name" value="Vitellogenin C"/>
    <property type="match status" value="1"/>
</dbReference>
<dbReference type="SUPFAM" id="SSF48431">
    <property type="entry name" value="Lipovitellin-phosvitin complex, superhelical domain"/>
    <property type="match status" value="1"/>
</dbReference>